<evidence type="ECO:0000313" key="1">
    <source>
        <dbReference type="EMBL" id="MFB9149557.1"/>
    </source>
</evidence>
<name>A0ABV5HYY8_9RHOB</name>
<comment type="caution">
    <text evidence="1">The sequence shown here is derived from an EMBL/GenBank/DDBJ whole genome shotgun (WGS) entry which is preliminary data.</text>
</comment>
<reference evidence="1 2" key="1">
    <citation type="submission" date="2024-09" db="EMBL/GenBank/DDBJ databases">
        <authorList>
            <person name="Sun Q."/>
            <person name="Mori K."/>
        </authorList>
    </citation>
    <scope>NUCLEOTIDE SEQUENCE [LARGE SCALE GENOMIC DNA]</scope>
    <source>
        <strain evidence="1 2">CECT 9424</strain>
    </source>
</reference>
<gene>
    <name evidence="1" type="ORF">ACFFU4_07305</name>
</gene>
<keyword evidence="2" id="KW-1185">Reference proteome</keyword>
<accession>A0ABV5HYY8</accession>
<sequence>MSTLETMEPKHGERRRIGDDDCVWIAGYWERVATVRARLSDRVALQQSGALVGLPEMARVNRQEIAHCRELLRGVAA</sequence>
<protein>
    <submittedName>
        <fullName evidence="1">Uncharacterized protein</fullName>
    </submittedName>
</protein>
<dbReference type="RefSeq" id="WP_377068588.1">
    <property type="nucleotide sequence ID" value="NZ_JBHMEC010000011.1"/>
</dbReference>
<dbReference type="EMBL" id="JBHMEC010000011">
    <property type="protein sequence ID" value="MFB9149557.1"/>
    <property type="molecule type" value="Genomic_DNA"/>
</dbReference>
<proteinExistence type="predicted"/>
<dbReference type="Proteomes" id="UP001589670">
    <property type="component" value="Unassembled WGS sequence"/>
</dbReference>
<organism evidence="1 2">
    <name type="scientific">Roseovarius ramblicola</name>
    <dbReference type="NCBI Taxonomy" id="2022336"/>
    <lineage>
        <taxon>Bacteria</taxon>
        <taxon>Pseudomonadati</taxon>
        <taxon>Pseudomonadota</taxon>
        <taxon>Alphaproteobacteria</taxon>
        <taxon>Rhodobacterales</taxon>
        <taxon>Roseobacteraceae</taxon>
        <taxon>Roseovarius</taxon>
    </lineage>
</organism>
<evidence type="ECO:0000313" key="2">
    <source>
        <dbReference type="Proteomes" id="UP001589670"/>
    </source>
</evidence>